<name>A0A8E0RUI0_9TREM</name>
<feature type="non-terminal residue" evidence="2">
    <location>
        <position position="1"/>
    </location>
</feature>
<dbReference type="PANTHER" id="PTHR10170">
    <property type="entry name" value="HUNTINGTON DISEASE PROTEIN"/>
    <property type="match status" value="1"/>
</dbReference>
<dbReference type="PANTHER" id="PTHR10170:SF10">
    <property type="entry name" value="HUNTINGTIN"/>
    <property type="match status" value="1"/>
</dbReference>
<protein>
    <submittedName>
        <fullName evidence="2">Uncharacterized protein</fullName>
    </submittedName>
</protein>
<comment type="caution">
    <text evidence="2">The sequence shown here is derived from an EMBL/GenBank/DDBJ whole genome shotgun (WGS) entry which is preliminary data.</text>
</comment>
<dbReference type="OrthoDB" id="6250975at2759"/>
<evidence type="ECO:0000313" key="2">
    <source>
        <dbReference type="EMBL" id="KAA0193160.1"/>
    </source>
</evidence>
<dbReference type="InterPro" id="IPR024613">
    <property type="entry name" value="Huntingtin_N_HEAT_rpt-2"/>
</dbReference>
<feature type="region of interest" description="Disordered" evidence="1">
    <location>
        <begin position="2061"/>
        <end position="2082"/>
    </location>
</feature>
<dbReference type="Pfam" id="PF12372">
    <property type="entry name" value="Htt_N-HEAT"/>
    <property type="match status" value="1"/>
</dbReference>
<evidence type="ECO:0000313" key="3">
    <source>
        <dbReference type="Proteomes" id="UP000728185"/>
    </source>
</evidence>
<feature type="region of interest" description="Disordered" evidence="1">
    <location>
        <begin position="1817"/>
        <end position="1846"/>
    </location>
</feature>
<proteinExistence type="predicted"/>
<sequence>HGVVHCLNLILGQTHILMHARVWYDGSFIPTEQSQPNESKSATEVTEGNTTTSSAASTETSFSHNLLDRQRRPRVALLSWHCLTLLSATNVTTVDLELHAEVVSLATGCLMRWAIHALTEQSIPTGSASMSLDLQHAYTRFALSFLHHIARMLFMLWHILDEITPALPPFAGLIADPFHPDAPIGFLNSISILAQNRASAVAQATQAVTNKAVQSAAMAATANVASIASQANTTRRGLKRNSPLRKISHADSSGTHAVANEPRTGPTVRRLLGYFSHLPHYMSIYQSLKSAFQAYKISSDLTGENDRFMGILRVYLFALSRLMTNIRLAEIAPYSEELLAYVSKLYHWQPALCLDAASQILRAFVGTNLISHWDEQLARLYNISLVGSTAVDQQDDRYAAKENGVIESSLESVGVHRIVHQLFQRHASRIGLLSADSNIPISSIATWSETTAHLNRTPITAWIRYARQWRVPLPLTSRAAVIKSELAQFFKLFEHIVLQSMEVYRWTTCSDLQTTLLNLLTHLICLRLNYEQLDTGQQFLKTVLNHCQSLPLEVRRQASQPVFKSGVSVSRGIGSGVSAASRLLVATNACPQATRQRLVHAIFRFLVSLAYYPQKAKPVEPSTAVENSTEGGTTPSVTSSSAKLMEFGHLMDILSLVLRQAEVQREAILGFMLRRLSHLPASYDQLCLVLEEASLNPDSTEVRGTLVTGGRLYKVVETPPFSDHTNSVVFRRWAVMQVACVRLFLNLIRLVNAPDPVMNGTGSTAHPPPACPGVGQRQGTTDYLKLLSLLMIIYLFKLIRFISNTSFIPTFFQIIHHNRVPLNVLDALVDATYRHLRSFPQLANQLSLLALNGTERAGGSTDLFVQLLLNQLISLNDLVESDIYQTGLMKFNFWNPDQISSLSDATWDRDCAQLLTSITNRILSLGHFEPVIYILWHRFIACVRHSAVSHSGDTSRVLENQYTAPDPWLQSTGVVADEIVAQTILVTHLHESMDREEKLIVLFNIEIVGLIHRLEQSLRTSMIDETKQLAKLCHELFTAVSNVDPDSHLILTKRLFTLWQVGDSTVRQFFSRIGRCPTSSQILLEKIAPLIPQLTVAVSIPLAVLMDYCTRIPKHRAIPGLVELGELLDRLVDKMAPGELSPRQGHLASQHGRPDTVLDVVSVIKQIDLDRPDWLLDPVQLLLINPCSITGVRMATRLLQLLVSLNVEQIDKRIQELLRKTCVNCCPRFFQYALTLDSGLPYHGLGQSNKTSPVAEVQVSKITPQITALFRMAQDSLLDRIQRIILQPHQLIYQESDRLLRDSVHSHLTGLCTALVHYLHLAPHLGITDTIPIENGSLALRFLRTLVEYSLYLLGYPIERLSQFQSAKEQDTSSDFTFERPEDQQPGATLSLPFIHGVLDLMDTVLQIGAGQSLKGVDILGDGADQILSDFFAFLAAIDRSASLTQPITYWSCDQSCSTSISPDCIFDPAALLSGLLASSHPSLFSPGSSWYPDPAPASVISTFTNLSSAALSSNPQIRDDKDRPIGRTNESEFFTLSLDPDPEILITQIARLGCFGWLDRRQFEQMWMACLELLASANEEEPVGGELSITTPHRASIPEFNAAEAESIERNQCIVLGLHGFTRLLLDVSLRPRPGDPVHSSMPHQPRLSTPHFSHTRIGRKLTALSSMIEQERLRLHLPHGGACPTVTMSAVTIPVNASAPNLSIVHSLSASSSSAWFEQLINPDASNSAAELASSVEGNLERLADLPDSSPGPSQFAVHWLVRRLMPLLNSRPYRIIPTVHSIADYEDLLFSCLQSTQLLYQSWLRSPTPTSSSAYLDSFPEGTNSSGSSTGGTTQTSLIRDTLPSPKEFPAPIHFWLTLGSARCVAVLELAGSGPQSEPLHEATLEPVVRQILSVLQTNNTVLQDVGLQAAMLLLHSALLVRAQPHQRQTQQHSPPTGSSSLNELYSQICLYLEQKLVTLFTPSSSSLLSPTSPSSFSPVGLTRASTHSSSKSAGEVYRPVPGMPRWIPTSGTDSLRSTSGTGTATGFKRFMSGVFGGGGGSSGAKGSLAGIGADVSGKSDSTSTGIHGSSSSTAWSTTESTNLVGRVERHQLTVLATAFFLTEHFSAPPIYPVLTDFGSGLTEMLSGLTSNLFRLAHSMLSDSVASLIAPSGAQTSTLSVSCFIPSVVGCWST</sequence>
<feature type="compositionally biased region" description="Polar residues" evidence="1">
    <location>
        <begin position="2013"/>
        <end position="2023"/>
    </location>
</feature>
<feature type="region of interest" description="Disordered" evidence="1">
    <location>
        <begin position="1973"/>
        <end position="2023"/>
    </location>
</feature>
<dbReference type="Proteomes" id="UP000728185">
    <property type="component" value="Unassembled WGS sequence"/>
</dbReference>
<dbReference type="InterPro" id="IPR048413">
    <property type="entry name" value="Htt_C-HEAT_rpt"/>
</dbReference>
<dbReference type="GO" id="GO:0005737">
    <property type="term" value="C:cytoplasm"/>
    <property type="evidence" value="ECO:0007669"/>
    <property type="project" value="TreeGrafter"/>
</dbReference>
<gene>
    <name evidence="2" type="ORF">FBUS_11804</name>
</gene>
<feature type="compositionally biased region" description="Polar residues" evidence="1">
    <location>
        <begin position="1987"/>
        <end position="1996"/>
    </location>
</feature>
<dbReference type="Pfam" id="PF20927">
    <property type="entry name" value="Htt_C-HEAT"/>
    <property type="match status" value="1"/>
</dbReference>
<dbReference type="EMBL" id="LUCM01005219">
    <property type="protein sequence ID" value="KAA0193160.1"/>
    <property type="molecule type" value="Genomic_DNA"/>
</dbReference>
<feature type="region of interest" description="Disordered" evidence="1">
    <location>
        <begin position="32"/>
        <end position="57"/>
    </location>
</feature>
<accession>A0A8E0RUI0</accession>
<feature type="compositionally biased region" description="Polar residues" evidence="1">
    <location>
        <begin position="32"/>
        <end position="49"/>
    </location>
</feature>
<feature type="compositionally biased region" description="Low complexity" evidence="1">
    <location>
        <begin position="1825"/>
        <end position="1840"/>
    </location>
</feature>
<dbReference type="InterPro" id="IPR028426">
    <property type="entry name" value="Huntingtin_fam"/>
</dbReference>
<evidence type="ECO:0000256" key="1">
    <source>
        <dbReference type="SAM" id="MobiDB-lite"/>
    </source>
</evidence>
<organism evidence="2 3">
    <name type="scientific">Fasciolopsis buskii</name>
    <dbReference type="NCBI Taxonomy" id="27845"/>
    <lineage>
        <taxon>Eukaryota</taxon>
        <taxon>Metazoa</taxon>
        <taxon>Spiralia</taxon>
        <taxon>Lophotrochozoa</taxon>
        <taxon>Platyhelminthes</taxon>
        <taxon>Trematoda</taxon>
        <taxon>Digenea</taxon>
        <taxon>Plagiorchiida</taxon>
        <taxon>Echinostomata</taxon>
        <taxon>Echinostomatoidea</taxon>
        <taxon>Fasciolidae</taxon>
        <taxon>Fasciolopsis</taxon>
    </lineage>
</organism>
<feature type="compositionally biased region" description="Low complexity" evidence="1">
    <location>
        <begin position="1973"/>
        <end position="1982"/>
    </location>
</feature>
<keyword evidence="3" id="KW-1185">Reference proteome</keyword>
<reference evidence="2" key="1">
    <citation type="submission" date="2019-05" db="EMBL/GenBank/DDBJ databases">
        <title>Annotation for the trematode Fasciolopsis buski.</title>
        <authorList>
            <person name="Choi Y.-J."/>
        </authorList>
    </citation>
    <scope>NUCLEOTIDE SEQUENCE</scope>
    <source>
        <strain evidence="2">HT</strain>
        <tissue evidence="2">Whole worm</tissue>
    </source>
</reference>